<dbReference type="PANTHER" id="PTHR33204:SF29">
    <property type="entry name" value="TRANSCRIPTIONAL REGULATOR"/>
    <property type="match status" value="1"/>
</dbReference>
<organism evidence="5 6">
    <name type="scientific">Endozoicomonas numazuensis</name>
    <dbReference type="NCBI Taxonomy" id="1137799"/>
    <lineage>
        <taxon>Bacteria</taxon>
        <taxon>Pseudomonadati</taxon>
        <taxon>Pseudomonadota</taxon>
        <taxon>Gammaproteobacteria</taxon>
        <taxon>Oceanospirillales</taxon>
        <taxon>Endozoicomonadaceae</taxon>
        <taxon>Endozoicomonas</taxon>
    </lineage>
</organism>
<dbReference type="EMBL" id="JOKH01000004">
    <property type="protein sequence ID" value="KEQ16783.1"/>
    <property type="molecule type" value="Genomic_DNA"/>
</dbReference>
<dbReference type="InterPro" id="IPR036390">
    <property type="entry name" value="WH_DNA-bd_sf"/>
</dbReference>
<evidence type="ECO:0000313" key="6">
    <source>
        <dbReference type="Proteomes" id="UP000028073"/>
    </source>
</evidence>
<feature type="domain" description="HTH hxlR-type" evidence="4">
    <location>
        <begin position="12"/>
        <end position="110"/>
    </location>
</feature>
<evidence type="ECO:0000256" key="2">
    <source>
        <dbReference type="ARBA" id="ARBA00023125"/>
    </source>
</evidence>
<dbReference type="PROSITE" id="PS51118">
    <property type="entry name" value="HTH_HXLR"/>
    <property type="match status" value="1"/>
</dbReference>
<keyword evidence="2" id="KW-0238">DNA-binding</keyword>
<dbReference type="InterPro" id="IPR002577">
    <property type="entry name" value="HTH_HxlR"/>
</dbReference>
<accession>A0A081NEB0</accession>
<evidence type="ECO:0000313" key="5">
    <source>
        <dbReference type="EMBL" id="KEQ16783.1"/>
    </source>
</evidence>
<dbReference type="GO" id="GO:0003677">
    <property type="term" value="F:DNA binding"/>
    <property type="evidence" value="ECO:0007669"/>
    <property type="project" value="UniProtKB-KW"/>
</dbReference>
<comment type="caution">
    <text evidence="5">The sequence shown here is derived from an EMBL/GenBank/DDBJ whole genome shotgun (WGS) entry which is preliminary data.</text>
</comment>
<dbReference type="Proteomes" id="UP000028073">
    <property type="component" value="Unassembled WGS sequence"/>
</dbReference>
<sequence length="113" mass="12971">MENNYEKGLVACPVEVALNIIGGKWKGVILYKLRVGTLRFSELKRRMPRVTQRMLTLQLRSLEEDGLVERTIYPEVPPRVEYNLTELGQSLSPVIDQLMVWGVHYQQAQGVSE</sequence>
<dbReference type="AlphaFoldDB" id="A0A081NEB0"/>
<keyword evidence="3" id="KW-0804">Transcription</keyword>
<proteinExistence type="predicted"/>
<protein>
    <recommendedName>
        <fullName evidence="4">HTH hxlR-type domain-containing protein</fullName>
    </recommendedName>
</protein>
<dbReference type="Gene3D" id="1.10.10.10">
    <property type="entry name" value="Winged helix-like DNA-binding domain superfamily/Winged helix DNA-binding domain"/>
    <property type="match status" value="1"/>
</dbReference>
<name>A0A081NEB0_9GAMM</name>
<evidence type="ECO:0000256" key="3">
    <source>
        <dbReference type="ARBA" id="ARBA00023163"/>
    </source>
</evidence>
<gene>
    <name evidence="5" type="ORF">GZ78_19065</name>
</gene>
<dbReference type="PANTHER" id="PTHR33204">
    <property type="entry name" value="TRANSCRIPTIONAL REGULATOR, MARR FAMILY"/>
    <property type="match status" value="1"/>
</dbReference>
<dbReference type="SUPFAM" id="SSF46785">
    <property type="entry name" value="Winged helix' DNA-binding domain"/>
    <property type="match status" value="1"/>
</dbReference>
<dbReference type="Pfam" id="PF01638">
    <property type="entry name" value="HxlR"/>
    <property type="match status" value="1"/>
</dbReference>
<evidence type="ECO:0000256" key="1">
    <source>
        <dbReference type="ARBA" id="ARBA00023015"/>
    </source>
</evidence>
<keyword evidence="6" id="KW-1185">Reference proteome</keyword>
<dbReference type="InterPro" id="IPR036388">
    <property type="entry name" value="WH-like_DNA-bd_sf"/>
</dbReference>
<keyword evidence="1" id="KW-0805">Transcription regulation</keyword>
<reference evidence="5 6" key="1">
    <citation type="submission" date="2014-06" db="EMBL/GenBank/DDBJ databases">
        <title>Whole Genome Sequences of Three Symbiotic Endozoicomonas Bacteria.</title>
        <authorList>
            <person name="Neave M.J."/>
            <person name="Apprill A."/>
            <person name="Voolstra C.R."/>
        </authorList>
    </citation>
    <scope>NUCLEOTIDE SEQUENCE [LARGE SCALE GENOMIC DNA]</scope>
    <source>
        <strain evidence="5 6">DSM 25634</strain>
    </source>
</reference>
<evidence type="ECO:0000259" key="4">
    <source>
        <dbReference type="PROSITE" id="PS51118"/>
    </source>
</evidence>
<dbReference type="eggNOG" id="COG1733">
    <property type="taxonomic scope" value="Bacteria"/>
</dbReference>